<dbReference type="GO" id="GO:0002098">
    <property type="term" value="P:tRNA wobble uridine modification"/>
    <property type="evidence" value="ECO:0007669"/>
    <property type="project" value="TreeGrafter"/>
</dbReference>
<evidence type="ECO:0000259" key="2">
    <source>
        <dbReference type="Pfam" id="PF01926"/>
    </source>
</evidence>
<dbReference type="PANTHER" id="PTHR42714:SF2">
    <property type="entry name" value="TRNA MODIFICATION GTPASE GTPBP3, MITOCHONDRIAL"/>
    <property type="match status" value="1"/>
</dbReference>
<dbReference type="EMBL" id="KV417596">
    <property type="protein sequence ID" value="KZP16175.1"/>
    <property type="molecule type" value="Genomic_DNA"/>
</dbReference>
<dbReference type="Proteomes" id="UP000076532">
    <property type="component" value="Unassembled WGS sequence"/>
</dbReference>
<dbReference type="OrthoDB" id="8954335at2759"/>
<dbReference type="InterPro" id="IPR027417">
    <property type="entry name" value="P-loop_NTPase"/>
</dbReference>
<dbReference type="GO" id="GO:0005737">
    <property type="term" value="C:cytoplasm"/>
    <property type="evidence" value="ECO:0007669"/>
    <property type="project" value="TreeGrafter"/>
</dbReference>
<dbReference type="STRING" id="436010.A0A166EW99"/>
<dbReference type="AlphaFoldDB" id="A0A166EW99"/>
<proteinExistence type="predicted"/>
<evidence type="ECO:0000313" key="3">
    <source>
        <dbReference type="EMBL" id="KZP16175.1"/>
    </source>
</evidence>
<feature type="region of interest" description="Disordered" evidence="1">
    <location>
        <begin position="229"/>
        <end position="284"/>
    </location>
</feature>
<dbReference type="Gene3D" id="3.40.50.300">
    <property type="entry name" value="P-loop containing nucleotide triphosphate hydrolases"/>
    <property type="match status" value="2"/>
</dbReference>
<name>A0A166EW99_9AGAM</name>
<sequence length="486" mass="53543">MLDGGRKEVAKTSNDIMGCNFKSEPYNVTAPSGRKFTLWDTAGLDEGPTGRDKASAAIRNIRELIRQLAAPTGLSLIIYVVRAKILSSTKKNYLLFKAFCDSKVPFVLVVTGLDDVSNRAMWWEQNKSYFHRADLLSDGHACIVSSERRRTEKAYVESVKEVFDLIETICPRDPWKADSKSWFIQTIVNVVGVLVASSAKTSERSNVLYCGLVDNGIGEDEAVVAARTLDSAFQPPPSKNSHQVKSTRHSTYDNHHELVSSRSQWSDIESDESSSRHSNQESRMGDISGRANVIIFGQLGSGKSSLVNMIAGRDVARISASTGVECSVSSQSYDVGIPGPLKIKLWDTAGLHESNQGSISSAQAIAAICKLIRDLELDPAGLSLLVYCVRGRIDETTVMNYNMIRSVCHGKIPIALVVTGLEHEDRKKWWEDNQPGFTSRGMDFEHHACVATWKGPKRDGSFVYAKQYAESTKVVQGMIRGACQPK</sequence>
<feature type="domain" description="G" evidence="2">
    <location>
        <begin position="293"/>
        <end position="367"/>
    </location>
</feature>
<gene>
    <name evidence="3" type="ORF">FIBSPDRAFT_866195</name>
</gene>
<dbReference type="InterPro" id="IPR006073">
    <property type="entry name" value="GTP-bd"/>
</dbReference>
<protein>
    <recommendedName>
        <fullName evidence="2">G domain-containing protein</fullName>
    </recommendedName>
</protein>
<dbReference type="CDD" id="cd00882">
    <property type="entry name" value="Ras_like_GTPase"/>
    <property type="match status" value="1"/>
</dbReference>
<feature type="compositionally biased region" description="Basic and acidic residues" evidence="1">
    <location>
        <begin position="250"/>
        <end position="259"/>
    </location>
</feature>
<organism evidence="3 4">
    <name type="scientific">Athelia psychrophila</name>
    <dbReference type="NCBI Taxonomy" id="1759441"/>
    <lineage>
        <taxon>Eukaryota</taxon>
        <taxon>Fungi</taxon>
        <taxon>Dikarya</taxon>
        <taxon>Basidiomycota</taxon>
        <taxon>Agaricomycotina</taxon>
        <taxon>Agaricomycetes</taxon>
        <taxon>Agaricomycetidae</taxon>
        <taxon>Atheliales</taxon>
        <taxon>Atheliaceae</taxon>
        <taxon>Athelia</taxon>
    </lineage>
</organism>
<evidence type="ECO:0000256" key="1">
    <source>
        <dbReference type="SAM" id="MobiDB-lite"/>
    </source>
</evidence>
<dbReference type="SUPFAM" id="SSF52540">
    <property type="entry name" value="P-loop containing nucleoside triphosphate hydrolases"/>
    <property type="match status" value="2"/>
</dbReference>
<keyword evidence="4" id="KW-1185">Reference proteome</keyword>
<dbReference type="GO" id="GO:0005525">
    <property type="term" value="F:GTP binding"/>
    <property type="evidence" value="ECO:0007669"/>
    <property type="project" value="InterPro"/>
</dbReference>
<accession>A0A166EW99</accession>
<feature type="compositionally biased region" description="Basic and acidic residues" evidence="1">
    <location>
        <begin position="273"/>
        <end position="284"/>
    </location>
</feature>
<dbReference type="GO" id="GO:0030488">
    <property type="term" value="P:tRNA methylation"/>
    <property type="evidence" value="ECO:0007669"/>
    <property type="project" value="TreeGrafter"/>
</dbReference>
<evidence type="ECO:0000313" key="4">
    <source>
        <dbReference type="Proteomes" id="UP000076532"/>
    </source>
</evidence>
<dbReference type="Pfam" id="PF01926">
    <property type="entry name" value="MMR_HSR1"/>
    <property type="match status" value="1"/>
</dbReference>
<dbReference type="PANTHER" id="PTHR42714">
    <property type="entry name" value="TRNA MODIFICATION GTPASE GTPBP3"/>
    <property type="match status" value="1"/>
</dbReference>
<reference evidence="3 4" key="1">
    <citation type="journal article" date="2016" name="Mol. Biol. Evol.">
        <title>Comparative Genomics of Early-Diverging Mushroom-Forming Fungi Provides Insights into the Origins of Lignocellulose Decay Capabilities.</title>
        <authorList>
            <person name="Nagy L.G."/>
            <person name="Riley R."/>
            <person name="Tritt A."/>
            <person name="Adam C."/>
            <person name="Daum C."/>
            <person name="Floudas D."/>
            <person name="Sun H."/>
            <person name="Yadav J.S."/>
            <person name="Pangilinan J."/>
            <person name="Larsson K.H."/>
            <person name="Matsuura K."/>
            <person name="Barry K."/>
            <person name="Labutti K."/>
            <person name="Kuo R."/>
            <person name="Ohm R.A."/>
            <person name="Bhattacharya S.S."/>
            <person name="Shirouzu T."/>
            <person name="Yoshinaga Y."/>
            <person name="Martin F.M."/>
            <person name="Grigoriev I.V."/>
            <person name="Hibbett D.S."/>
        </authorList>
    </citation>
    <scope>NUCLEOTIDE SEQUENCE [LARGE SCALE GENOMIC DNA]</scope>
    <source>
        <strain evidence="3 4">CBS 109695</strain>
    </source>
</reference>